<evidence type="ECO:0000256" key="2">
    <source>
        <dbReference type="ARBA" id="ARBA00022448"/>
    </source>
</evidence>
<evidence type="ECO:0000256" key="1">
    <source>
        <dbReference type="ARBA" id="ARBA00005417"/>
    </source>
</evidence>
<dbReference type="PROSITE" id="PS00211">
    <property type="entry name" value="ABC_TRANSPORTER_1"/>
    <property type="match status" value="1"/>
</dbReference>
<evidence type="ECO:0000313" key="7">
    <source>
        <dbReference type="EMBL" id="ACL70560.1"/>
    </source>
</evidence>
<evidence type="ECO:0000256" key="5">
    <source>
        <dbReference type="ARBA" id="ARBA00022970"/>
    </source>
</evidence>
<dbReference type="InterPro" id="IPR003439">
    <property type="entry name" value="ABC_transporter-like_ATP-bd"/>
</dbReference>
<dbReference type="AlphaFoldDB" id="B8CZ41"/>
<name>B8CZ41_HALOH</name>
<dbReference type="Pfam" id="PF00005">
    <property type="entry name" value="ABC_tran"/>
    <property type="match status" value="1"/>
</dbReference>
<dbReference type="InterPro" id="IPR017871">
    <property type="entry name" value="ABC_transporter-like_CS"/>
</dbReference>
<dbReference type="KEGG" id="hor:Hore_18110"/>
<dbReference type="InterPro" id="IPR003593">
    <property type="entry name" value="AAA+_ATPase"/>
</dbReference>
<organism evidence="7 8">
    <name type="scientific">Halothermothrix orenii (strain H 168 / OCM 544 / DSM 9562)</name>
    <dbReference type="NCBI Taxonomy" id="373903"/>
    <lineage>
        <taxon>Bacteria</taxon>
        <taxon>Bacillati</taxon>
        <taxon>Bacillota</taxon>
        <taxon>Clostridia</taxon>
        <taxon>Halanaerobiales</taxon>
        <taxon>Halothermotrichaceae</taxon>
        <taxon>Halothermothrix</taxon>
    </lineage>
</organism>
<dbReference type="OrthoDB" id="9806149at2"/>
<dbReference type="SMART" id="SM00382">
    <property type="entry name" value="AAA"/>
    <property type="match status" value="1"/>
</dbReference>
<dbReference type="GO" id="GO:0015807">
    <property type="term" value="P:L-amino acid transport"/>
    <property type="evidence" value="ECO:0007669"/>
    <property type="project" value="TreeGrafter"/>
</dbReference>
<dbReference type="InterPro" id="IPR027417">
    <property type="entry name" value="P-loop_NTPase"/>
</dbReference>
<dbReference type="GO" id="GO:0005524">
    <property type="term" value="F:ATP binding"/>
    <property type="evidence" value="ECO:0007669"/>
    <property type="project" value="UniProtKB-KW"/>
</dbReference>
<reference evidence="7 8" key="1">
    <citation type="journal article" date="2009" name="PLoS ONE">
        <title>Genome analysis of the anaerobic thermohalophilic bacterium Halothermothrix orenii.</title>
        <authorList>
            <person name="Mavromatis K."/>
            <person name="Ivanova N."/>
            <person name="Anderson I."/>
            <person name="Lykidis A."/>
            <person name="Hooper S.D."/>
            <person name="Sun H."/>
            <person name="Kunin V."/>
            <person name="Lapidus A."/>
            <person name="Hugenholtz P."/>
            <person name="Patel B."/>
            <person name="Kyrpides N.C."/>
        </authorList>
    </citation>
    <scope>NUCLEOTIDE SEQUENCE [LARGE SCALE GENOMIC DNA]</scope>
    <source>
        <strain evidence="8">H 168 / OCM 544 / DSM 9562</strain>
    </source>
</reference>
<protein>
    <submittedName>
        <fullName evidence="7">ABC transporter related</fullName>
    </submittedName>
</protein>
<proteinExistence type="inferred from homology"/>
<dbReference type="RefSeq" id="WP_015923530.1">
    <property type="nucleotide sequence ID" value="NC_011899.1"/>
</dbReference>
<feature type="domain" description="ABC transporter" evidence="6">
    <location>
        <begin position="2"/>
        <end position="231"/>
    </location>
</feature>
<dbReference type="HOGENOM" id="CLU_000604_1_2_9"/>
<keyword evidence="8" id="KW-1185">Reference proteome</keyword>
<dbReference type="InterPro" id="IPR052156">
    <property type="entry name" value="BCAA_Transport_ATP-bd_LivF"/>
</dbReference>
<keyword evidence="2" id="KW-0813">Transport</keyword>
<keyword evidence="4" id="KW-0067">ATP-binding</keyword>
<dbReference type="EMBL" id="CP001098">
    <property type="protein sequence ID" value="ACL70560.1"/>
    <property type="molecule type" value="Genomic_DNA"/>
</dbReference>
<evidence type="ECO:0000259" key="6">
    <source>
        <dbReference type="PROSITE" id="PS50893"/>
    </source>
</evidence>
<dbReference type="Proteomes" id="UP000000719">
    <property type="component" value="Chromosome"/>
</dbReference>
<evidence type="ECO:0000256" key="4">
    <source>
        <dbReference type="ARBA" id="ARBA00022840"/>
    </source>
</evidence>
<keyword evidence="3" id="KW-0547">Nucleotide-binding</keyword>
<dbReference type="Gene3D" id="3.40.50.300">
    <property type="entry name" value="P-loop containing nucleotide triphosphate hydrolases"/>
    <property type="match status" value="1"/>
</dbReference>
<dbReference type="PROSITE" id="PS50893">
    <property type="entry name" value="ABC_TRANSPORTER_2"/>
    <property type="match status" value="1"/>
</dbReference>
<accession>B8CZ41</accession>
<dbReference type="eggNOG" id="COG0396">
    <property type="taxonomic scope" value="Bacteria"/>
</dbReference>
<dbReference type="GO" id="GO:0016887">
    <property type="term" value="F:ATP hydrolysis activity"/>
    <property type="evidence" value="ECO:0007669"/>
    <property type="project" value="InterPro"/>
</dbReference>
<sequence length="241" mass="26761">MLTVENVFLTLGHKQVLRGLNLSFEKGKAYGIIGQNGAGKSSIAYLLMGLERYKPDKGKIIFGGEDITPLSVYERAKRGITLAWQEPARFEGLSIKDFLTLGNRYSHEEAGEYLKLVGLDPERYLNREIDDSLSGGERKRVEMASVLMVKPEVVILDEPDSGIDIGSYEKVVQVVDHLKKNGSIVVVITHNNIMLKSMDYAYLICNGVAYREGAPGDIQEFYEDKCDSCAFVDEGGEIIEA</sequence>
<evidence type="ECO:0000313" key="8">
    <source>
        <dbReference type="Proteomes" id="UP000000719"/>
    </source>
</evidence>
<dbReference type="PANTHER" id="PTHR43820">
    <property type="entry name" value="HIGH-AFFINITY BRANCHED-CHAIN AMINO ACID TRANSPORT ATP-BINDING PROTEIN LIVF"/>
    <property type="match status" value="1"/>
</dbReference>
<evidence type="ECO:0000256" key="3">
    <source>
        <dbReference type="ARBA" id="ARBA00022741"/>
    </source>
</evidence>
<keyword evidence="5" id="KW-0029">Amino-acid transport</keyword>
<dbReference type="GO" id="GO:0015658">
    <property type="term" value="F:branched-chain amino acid transmembrane transporter activity"/>
    <property type="evidence" value="ECO:0007669"/>
    <property type="project" value="TreeGrafter"/>
</dbReference>
<gene>
    <name evidence="7" type="ordered locus">Hore_18110</name>
</gene>
<dbReference type="SUPFAM" id="SSF52540">
    <property type="entry name" value="P-loop containing nucleoside triphosphate hydrolases"/>
    <property type="match status" value="1"/>
</dbReference>
<comment type="similarity">
    <text evidence="1">Belongs to the ABC transporter superfamily.</text>
</comment>
<dbReference type="PANTHER" id="PTHR43820:SF3">
    <property type="entry name" value="BRANCHED-CHAIN AMINO ACID TRANSPORT SYSTEM,ATP-BINDING PROTEIN"/>
    <property type="match status" value="1"/>
</dbReference>
<dbReference type="STRING" id="373903.Hore_18110"/>